<sequence>MEQQLLEPVLDLPLSQDNLFDVPCDKEELCVEASIIPMPQLVINYDTFDLEPTICVERKNFFPLLVNRMS</sequence>
<protein>
    <submittedName>
        <fullName evidence="1">Uncharacterized protein</fullName>
    </submittedName>
</protein>
<reference evidence="1" key="1">
    <citation type="submission" date="2014-09" db="EMBL/GenBank/DDBJ databases">
        <authorList>
            <person name="Magalhaes I.L.F."/>
            <person name="Oliveira U."/>
            <person name="Santos F.R."/>
            <person name="Vidigal T.H.D.A."/>
            <person name="Brescovit A.D."/>
            <person name="Santos A.J."/>
        </authorList>
    </citation>
    <scope>NUCLEOTIDE SEQUENCE</scope>
    <source>
        <tissue evidence="1">Shoot tissue taken approximately 20 cm above the soil surface</tissue>
    </source>
</reference>
<organism evidence="1">
    <name type="scientific">Arundo donax</name>
    <name type="common">Giant reed</name>
    <name type="synonym">Donax arundinaceus</name>
    <dbReference type="NCBI Taxonomy" id="35708"/>
    <lineage>
        <taxon>Eukaryota</taxon>
        <taxon>Viridiplantae</taxon>
        <taxon>Streptophyta</taxon>
        <taxon>Embryophyta</taxon>
        <taxon>Tracheophyta</taxon>
        <taxon>Spermatophyta</taxon>
        <taxon>Magnoliopsida</taxon>
        <taxon>Liliopsida</taxon>
        <taxon>Poales</taxon>
        <taxon>Poaceae</taxon>
        <taxon>PACMAD clade</taxon>
        <taxon>Arundinoideae</taxon>
        <taxon>Arundineae</taxon>
        <taxon>Arundo</taxon>
    </lineage>
</organism>
<dbReference type="EMBL" id="GBRH01210665">
    <property type="protein sequence ID" value="JAD87230.1"/>
    <property type="molecule type" value="Transcribed_RNA"/>
</dbReference>
<evidence type="ECO:0000313" key="1">
    <source>
        <dbReference type="EMBL" id="JAD87230.1"/>
    </source>
</evidence>
<proteinExistence type="predicted"/>
<reference evidence="1" key="2">
    <citation type="journal article" date="2015" name="Data Brief">
        <title>Shoot transcriptome of the giant reed, Arundo donax.</title>
        <authorList>
            <person name="Barrero R.A."/>
            <person name="Guerrero F.D."/>
            <person name="Moolhuijzen P."/>
            <person name="Goolsby J.A."/>
            <person name="Tidwell J."/>
            <person name="Bellgard S.E."/>
            <person name="Bellgard M.I."/>
        </authorList>
    </citation>
    <scope>NUCLEOTIDE SEQUENCE</scope>
    <source>
        <tissue evidence="1">Shoot tissue taken approximately 20 cm above the soil surface</tissue>
    </source>
</reference>
<accession>A0A0A9DNJ9</accession>
<name>A0A0A9DNJ9_ARUDO</name>
<dbReference type="AlphaFoldDB" id="A0A0A9DNJ9"/>